<keyword evidence="2" id="KW-1185">Reference proteome</keyword>
<organism evidence="1 2">
    <name type="scientific">Araneus ventricosus</name>
    <name type="common">Orbweaver spider</name>
    <name type="synonym">Epeira ventricosa</name>
    <dbReference type="NCBI Taxonomy" id="182803"/>
    <lineage>
        <taxon>Eukaryota</taxon>
        <taxon>Metazoa</taxon>
        <taxon>Ecdysozoa</taxon>
        <taxon>Arthropoda</taxon>
        <taxon>Chelicerata</taxon>
        <taxon>Arachnida</taxon>
        <taxon>Araneae</taxon>
        <taxon>Araneomorphae</taxon>
        <taxon>Entelegynae</taxon>
        <taxon>Araneoidea</taxon>
        <taxon>Araneidae</taxon>
        <taxon>Araneus</taxon>
    </lineage>
</organism>
<dbReference type="EMBL" id="BGPR01000558">
    <property type="protein sequence ID" value="GBM26382.1"/>
    <property type="molecule type" value="Genomic_DNA"/>
</dbReference>
<sequence>MVRIKPTDYKIVPYMSAINLKFRIKIKCFSNQFFVTLNPLNSYYHAILGYDFLQRNKVVIDTVNKQLLVENQTFEFAENPPTHINREDNSDVFENDNNSDESVDEQHRTILSPFKRWELFGVLRPRHPLTGRIPLCEQFVGCLRVEHDVVRFMGPGCRYYDIRISSLQVYRWLEKGDAITTAIEEIS</sequence>
<dbReference type="Proteomes" id="UP000499080">
    <property type="component" value="Unassembled WGS sequence"/>
</dbReference>
<dbReference type="InterPro" id="IPR021109">
    <property type="entry name" value="Peptidase_aspartic_dom_sf"/>
</dbReference>
<dbReference type="AlphaFoldDB" id="A0A4Y2EBC2"/>
<reference evidence="1 2" key="1">
    <citation type="journal article" date="2019" name="Sci. Rep.">
        <title>Orb-weaving spider Araneus ventricosus genome elucidates the spidroin gene catalogue.</title>
        <authorList>
            <person name="Kono N."/>
            <person name="Nakamura H."/>
            <person name="Ohtoshi R."/>
            <person name="Moran D.A.P."/>
            <person name="Shinohara A."/>
            <person name="Yoshida Y."/>
            <person name="Fujiwara M."/>
            <person name="Mori M."/>
            <person name="Tomita M."/>
            <person name="Arakawa K."/>
        </authorList>
    </citation>
    <scope>NUCLEOTIDE SEQUENCE [LARGE SCALE GENOMIC DNA]</scope>
</reference>
<proteinExistence type="predicted"/>
<gene>
    <name evidence="1" type="ORF">AVEN_239377_1</name>
</gene>
<comment type="caution">
    <text evidence="1">The sequence shown here is derived from an EMBL/GenBank/DDBJ whole genome shotgun (WGS) entry which is preliminary data.</text>
</comment>
<accession>A0A4Y2EBC2</accession>
<dbReference type="Gene3D" id="2.40.70.10">
    <property type="entry name" value="Acid Proteases"/>
    <property type="match status" value="1"/>
</dbReference>
<name>A0A4Y2EBC2_ARAVE</name>
<dbReference type="OrthoDB" id="6473638at2759"/>
<evidence type="ECO:0000313" key="2">
    <source>
        <dbReference type="Proteomes" id="UP000499080"/>
    </source>
</evidence>
<evidence type="ECO:0000313" key="1">
    <source>
        <dbReference type="EMBL" id="GBM26382.1"/>
    </source>
</evidence>
<protein>
    <submittedName>
        <fullName evidence="1">Uncharacterized protein</fullName>
    </submittedName>
</protein>